<comment type="caution">
    <text evidence="7">The sequence shown here is derived from an EMBL/GenBank/DDBJ whole genome shotgun (WGS) entry which is preliminary data.</text>
</comment>
<dbReference type="Pfam" id="PF00447">
    <property type="entry name" value="HSF_DNA-bind"/>
    <property type="match status" value="1"/>
</dbReference>
<dbReference type="GO" id="GO:0003700">
    <property type="term" value="F:DNA-binding transcription factor activity"/>
    <property type="evidence" value="ECO:0007669"/>
    <property type="project" value="InterPro"/>
</dbReference>
<dbReference type="eggNOG" id="KOG0627">
    <property type="taxonomic scope" value="Eukaryota"/>
</dbReference>
<comment type="similarity">
    <text evidence="4">Belongs to the HSF family.</text>
</comment>
<dbReference type="SMART" id="SM00415">
    <property type="entry name" value="HSF"/>
    <property type="match status" value="1"/>
</dbReference>
<evidence type="ECO:0000256" key="3">
    <source>
        <dbReference type="ARBA" id="ARBA00023242"/>
    </source>
</evidence>
<evidence type="ECO:0000256" key="5">
    <source>
        <dbReference type="SAM" id="MobiDB-lite"/>
    </source>
</evidence>
<dbReference type="EMBL" id="AGNL01008415">
    <property type="protein sequence ID" value="EJK70518.1"/>
    <property type="molecule type" value="Genomic_DNA"/>
</dbReference>
<dbReference type="AlphaFoldDB" id="K0SVS3"/>
<protein>
    <recommendedName>
        <fullName evidence="6">HSF-type DNA-binding domain-containing protein</fullName>
    </recommendedName>
</protein>
<name>K0SVS3_THAOC</name>
<reference evidence="7 8" key="1">
    <citation type="journal article" date="2012" name="Genome Biol.">
        <title>Genome and low-iron response of an oceanic diatom adapted to chronic iron limitation.</title>
        <authorList>
            <person name="Lommer M."/>
            <person name="Specht M."/>
            <person name="Roy A.S."/>
            <person name="Kraemer L."/>
            <person name="Andreson R."/>
            <person name="Gutowska M.A."/>
            <person name="Wolf J."/>
            <person name="Bergner S.V."/>
            <person name="Schilhabel M.B."/>
            <person name="Klostermeier U.C."/>
            <person name="Beiko R.G."/>
            <person name="Rosenstiel P."/>
            <person name="Hippler M."/>
            <person name="Laroche J."/>
        </authorList>
    </citation>
    <scope>NUCLEOTIDE SEQUENCE [LARGE SCALE GENOMIC DNA]</scope>
    <source>
        <strain evidence="7 8">CCMP1005</strain>
    </source>
</reference>
<feature type="domain" description="HSF-type DNA-binding" evidence="6">
    <location>
        <begin position="13"/>
        <end position="118"/>
    </location>
</feature>
<dbReference type="PANTHER" id="PTHR10015:SF206">
    <property type="entry name" value="HSF-TYPE DNA-BINDING DOMAIN-CONTAINING PROTEIN"/>
    <property type="match status" value="1"/>
</dbReference>
<dbReference type="InterPro" id="IPR036388">
    <property type="entry name" value="WH-like_DNA-bd_sf"/>
</dbReference>
<evidence type="ECO:0000256" key="1">
    <source>
        <dbReference type="ARBA" id="ARBA00004123"/>
    </source>
</evidence>
<dbReference type="InterPro" id="IPR036390">
    <property type="entry name" value="WH_DNA-bd_sf"/>
</dbReference>
<feature type="region of interest" description="Disordered" evidence="5">
    <location>
        <begin position="122"/>
        <end position="141"/>
    </location>
</feature>
<dbReference type="PANTHER" id="PTHR10015">
    <property type="entry name" value="HEAT SHOCK TRANSCRIPTION FACTOR"/>
    <property type="match status" value="1"/>
</dbReference>
<keyword evidence="2" id="KW-0238">DNA-binding</keyword>
<dbReference type="GO" id="GO:0005634">
    <property type="term" value="C:nucleus"/>
    <property type="evidence" value="ECO:0007669"/>
    <property type="project" value="UniProtKB-SubCell"/>
</dbReference>
<evidence type="ECO:0000313" key="8">
    <source>
        <dbReference type="Proteomes" id="UP000266841"/>
    </source>
</evidence>
<sequence length="522" mass="58246">MTKNKRPYTRRRSTSSFPYKLYKLLLDEEAKSSEFEEDVGRRRLVSFQKDGLSFLIWDPDRFMDEVATRYFKMSKYRSFTRQLNIWGFHHIMRNTADEWRHPHFVRGQPKLLENIVRKAHDVAAAPSPSEGSDGPSHESDKAHVEFGADASPNSSKRPASAIVESKSVPVLVKADPVVPPAPVVGHRPRPQVADRDAYLDSGPVDAYLNSGPASGYTAMSGPASSLHHATESSYTHAGLEPRRVVGRPYGMYSREEEIMLQRRLAAVSSSARLPPPPPYNHYAVPPSYATSRGTEPPETLNYLQHHKQTSQSYSLGNEGIVRQLRRLNEIRDDLLRKMGGGSQAVMMGSHPGGARFDQPSGQVGLGVEVPTVLHPPHSRTDAFRETELFRSTSGPAKKRFKASPSMLLDFSGLRPPHYAFVPPRSGKLEVPWPRSQHGMGMDKFERHVPRPTSQHGMGMDKFERHIPLPPAVNAVMLPQQSKSNKSPKSSTEELECAAILSGLSGQEKSESMEHTKFVRHIS</sequence>
<dbReference type="Proteomes" id="UP000266841">
    <property type="component" value="Unassembled WGS sequence"/>
</dbReference>
<keyword evidence="8" id="KW-1185">Reference proteome</keyword>
<comment type="subcellular location">
    <subcellularLocation>
        <location evidence="1">Nucleus</location>
    </subcellularLocation>
</comment>
<dbReference type="Gene3D" id="1.10.10.10">
    <property type="entry name" value="Winged helix-like DNA-binding domain superfamily/Winged helix DNA-binding domain"/>
    <property type="match status" value="1"/>
</dbReference>
<keyword evidence="3" id="KW-0539">Nucleus</keyword>
<evidence type="ECO:0000256" key="2">
    <source>
        <dbReference type="ARBA" id="ARBA00023125"/>
    </source>
</evidence>
<feature type="region of interest" description="Disordered" evidence="5">
    <location>
        <begin position="177"/>
        <end position="197"/>
    </location>
</feature>
<dbReference type="InterPro" id="IPR000232">
    <property type="entry name" value="HSF_DNA-bd"/>
</dbReference>
<organism evidence="7 8">
    <name type="scientific">Thalassiosira oceanica</name>
    <name type="common">Marine diatom</name>
    <dbReference type="NCBI Taxonomy" id="159749"/>
    <lineage>
        <taxon>Eukaryota</taxon>
        <taxon>Sar</taxon>
        <taxon>Stramenopiles</taxon>
        <taxon>Ochrophyta</taxon>
        <taxon>Bacillariophyta</taxon>
        <taxon>Coscinodiscophyceae</taxon>
        <taxon>Thalassiosirophycidae</taxon>
        <taxon>Thalassiosirales</taxon>
        <taxon>Thalassiosiraceae</taxon>
        <taxon>Thalassiosira</taxon>
    </lineage>
</organism>
<accession>K0SVS3</accession>
<dbReference type="SUPFAM" id="SSF46785">
    <property type="entry name" value="Winged helix' DNA-binding domain"/>
    <property type="match status" value="1"/>
</dbReference>
<gene>
    <name evidence="7" type="ORF">THAOC_08113</name>
</gene>
<evidence type="ECO:0000313" key="7">
    <source>
        <dbReference type="EMBL" id="EJK70518.1"/>
    </source>
</evidence>
<dbReference type="OrthoDB" id="48822at2759"/>
<evidence type="ECO:0000256" key="4">
    <source>
        <dbReference type="RuleBase" id="RU004020"/>
    </source>
</evidence>
<dbReference type="GO" id="GO:0043565">
    <property type="term" value="F:sequence-specific DNA binding"/>
    <property type="evidence" value="ECO:0007669"/>
    <property type="project" value="InterPro"/>
</dbReference>
<evidence type="ECO:0000259" key="6">
    <source>
        <dbReference type="SMART" id="SM00415"/>
    </source>
</evidence>
<proteinExistence type="inferred from homology"/>